<reference evidence="2 3" key="2">
    <citation type="journal article" date="2011" name="PLoS Genet.">
        <title>Caenorhabditis briggsae recombinant inbred line genotypes reveal inter-strain incompatibility and the evolution of recombination.</title>
        <authorList>
            <person name="Ross J.A."/>
            <person name="Koboldt D.C."/>
            <person name="Staisch J.E."/>
            <person name="Chamberlin H.M."/>
            <person name="Gupta B.P."/>
            <person name="Miller R.D."/>
            <person name="Baird S.E."/>
            <person name="Haag E.S."/>
        </authorList>
    </citation>
    <scope>NUCLEOTIDE SEQUENCE [LARGE SCALE GENOMIC DNA]</scope>
    <source>
        <strain evidence="2 3">AF16</strain>
    </source>
</reference>
<dbReference type="InParanoid" id="A8Y083"/>
<dbReference type="InterPro" id="IPR012337">
    <property type="entry name" value="RNaseH-like_sf"/>
</dbReference>
<name>A8Y083_CAEBR</name>
<dbReference type="SUPFAM" id="SSF53098">
    <property type="entry name" value="Ribonuclease H-like"/>
    <property type="match status" value="1"/>
</dbReference>
<protein>
    <submittedName>
        <fullName evidence="2">Protein CBG21622</fullName>
    </submittedName>
</protein>
<dbReference type="HOGENOM" id="CLU_1230886_0_0_1"/>
<dbReference type="Proteomes" id="UP000008549">
    <property type="component" value="Unassembled WGS sequence"/>
</dbReference>
<organism evidence="2 3">
    <name type="scientific">Caenorhabditis briggsae</name>
    <dbReference type="NCBI Taxonomy" id="6238"/>
    <lineage>
        <taxon>Eukaryota</taxon>
        <taxon>Metazoa</taxon>
        <taxon>Ecdysozoa</taxon>
        <taxon>Nematoda</taxon>
        <taxon>Chromadorea</taxon>
        <taxon>Rhabditida</taxon>
        <taxon>Rhabditina</taxon>
        <taxon>Rhabditomorpha</taxon>
        <taxon>Rhabditoidea</taxon>
        <taxon>Rhabditidae</taxon>
        <taxon>Peloderinae</taxon>
        <taxon>Caenorhabditis</taxon>
    </lineage>
</organism>
<dbReference type="EMBL" id="HE601157">
    <property type="protein sequence ID" value="CAP38373.2"/>
    <property type="molecule type" value="Genomic_DNA"/>
</dbReference>
<dbReference type="KEGG" id="cbr:CBG_21622"/>
<proteinExistence type="predicted"/>
<dbReference type="GeneID" id="8574688"/>
<dbReference type="AlphaFoldDB" id="A8Y083"/>
<evidence type="ECO:0000313" key="4">
    <source>
        <dbReference type="WormBase" id="CBG21622"/>
    </source>
</evidence>
<evidence type="ECO:0000256" key="1">
    <source>
        <dbReference type="SAM" id="Phobius"/>
    </source>
</evidence>
<dbReference type="CTD" id="8574688"/>
<evidence type="ECO:0000313" key="2">
    <source>
        <dbReference type="EMBL" id="CAP38373.2"/>
    </source>
</evidence>
<reference evidence="2 3" key="1">
    <citation type="journal article" date="2003" name="PLoS Biol.">
        <title>The genome sequence of Caenorhabditis briggsae: a platform for comparative genomics.</title>
        <authorList>
            <person name="Stein L.D."/>
            <person name="Bao Z."/>
            <person name="Blasiar D."/>
            <person name="Blumenthal T."/>
            <person name="Brent M.R."/>
            <person name="Chen N."/>
            <person name="Chinwalla A."/>
            <person name="Clarke L."/>
            <person name="Clee C."/>
            <person name="Coghlan A."/>
            <person name="Coulson A."/>
            <person name="D'Eustachio P."/>
            <person name="Fitch D.H."/>
            <person name="Fulton L.A."/>
            <person name="Fulton R.E."/>
            <person name="Griffiths-Jones S."/>
            <person name="Harris T.W."/>
            <person name="Hillier L.W."/>
            <person name="Kamath R."/>
            <person name="Kuwabara P.E."/>
            <person name="Mardis E.R."/>
            <person name="Marra M.A."/>
            <person name="Miner T.L."/>
            <person name="Minx P."/>
            <person name="Mullikin J.C."/>
            <person name="Plumb R.W."/>
            <person name="Rogers J."/>
            <person name="Schein J.E."/>
            <person name="Sohrmann M."/>
            <person name="Spieth J."/>
            <person name="Stajich J.E."/>
            <person name="Wei C."/>
            <person name="Willey D."/>
            <person name="Wilson R.K."/>
            <person name="Durbin R."/>
            <person name="Waterston R.H."/>
        </authorList>
    </citation>
    <scope>NUCLEOTIDE SEQUENCE [LARGE SCALE GENOMIC DNA]</scope>
    <source>
        <strain evidence="2 3">AF16</strain>
    </source>
</reference>
<gene>
    <name evidence="2 4" type="ORF">CBG21622</name>
    <name evidence="2" type="ORF">CBG_21622</name>
</gene>
<feature type="transmembrane region" description="Helical" evidence="1">
    <location>
        <begin position="21"/>
        <end position="41"/>
    </location>
</feature>
<dbReference type="RefSeq" id="XP_002632692.2">
    <property type="nucleotide sequence ID" value="XM_002632646.2"/>
</dbReference>
<keyword evidence="1" id="KW-0472">Membrane</keyword>
<dbReference type="WormBase" id="CBG21622">
    <property type="protein sequence ID" value="CBP11855"/>
    <property type="gene ID" value="WBGene00040344"/>
</dbReference>
<keyword evidence="1" id="KW-1133">Transmembrane helix</keyword>
<dbReference type="eggNOG" id="KOG1121">
    <property type="taxonomic scope" value="Eukaryota"/>
</dbReference>
<accession>A8Y083</accession>
<keyword evidence="3" id="KW-1185">Reference proteome</keyword>
<keyword evidence="1" id="KW-0812">Transmembrane</keyword>
<sequence>MNSMDRVKLFVTIESSQMTKLYLIEICIILSHNVLLTISALNDFQEYLLTADEKSVLNEFLEFTKPYIEAIHMSEKDHTFFSEILVIYAGLLDFISGATHQKEIVRVLKSETASRFDALLGNELATFALYCDPRFSYLPGILKNITWSNIENEVETYCGSIRVVTTDANGASHVAPPAPKKVKDDGSFFSRLVSSRRDVATTDCTRSEVVSYQSMIQSITASDFE</sequence>
<evidence type="ECO:0000313" key="3">
    <source>
        <dbReference type="Proteomes" id="UP000008549"/>
    </source>
</evidence>